<reference evidence="2" key="1">
    <citation type="journal article" date="2019" name="Database">
        <title>The radish genome database (RadishGD): an integrated information resource for radish genomics.</title>
        <authorList>
            <person name="Yu H.J."/>
            <person name="Baek S."/>
            <person name="Lee Y.J."/>
            <person name="Cho A."/>
            <person name="Mun J.H."/>
        </authorList>
    </citation>
    <scope>NUCLEOTIDE SEQUENCE [LARGE SCALE GENOMIC DNA]</scope>
    <source>
        <strain evidence="2">cv. WK10039</strain>
    </source>
</reference>
<dbReference type="Pfam" id="PF10532">
    <property type="entry name" value="Plant_all_beta"/>
    <property type="match status" value="1"/>
</dbReference>
<dbReference type="Proteomes" id="UP000504610">
    <property type="component" value="Chromosome 5"/>
</dbReference>
<gene>
    <name evidence="3 4" type="primary">LOC108856269</name>
</gene>
<name>A0A6J0NLM2_RAPSA</name>
<reference evidence="3 4" key="2">
    <citation type="submission" date="2025-04" db="UniProtKB">
        <authorList>
            <consortium name="RefSeq"/>
        </authorList>
    </citation>
    <scope>IDENTIFICATION</scope>
    <source>
        <tissue evidence="3 4">Leaf</tissue>
    </source>
</reference>
<evidence type="ECO:0000313" key="4">
    <source>
        <dbReference type="RefSeq" id="XP_056867368.1"/>
    </source>
</evidence>
<accession>A0A6J0NLM2</accession>
<dbReference type="OrthoDB" id="1051229at2759"/>
<dbReference type="GeneID" id="108856269"/>
<evidence type="ECO:0000313" key="2">
    <source>
        <dbReference type="Proteomes" id="UP000504610"/>
    </source>
</evidence>
<protein>
    <submittedName>
        <fullName evidence="3 4">Uncharacterized protein LOC108856269</fullName>
    </submittedName>
</protein>
<organism evidence="2 3">
    <name type="scientific">Raphanus sativus</name>
    <name type="common">Radish</name>
    <name type="synonym">Raphanus raphanistrum var. sativus</name>
    <dbReference type="NCBI Taxonomy" id="3726"/>
    <lineage>
        <taxon>Eukaryota</taxon>
        <taxon>Viridiplantae</taxon>
        <taxon>Streptophyta</taxon>
        <taxon>Embryophyta</taxon>
        <taxon>Tracheophyta</taxon>
        <taxon>Spermatophyta</taxon>
        <taxon>Magnoliopsida</taxon>
        <taxon>eudicotyledons</taxon>
        <taxon>Gunneridae</taxon>
        <taxon>Pentapetalae</taxon>
        <taxon>rosids</taxon>
        <taxon>malvids</taxon>
        <taxon>Brassicales</taxon>
        <taxon>Brassicaceae</taxon>
        <taxon>Brassiceae</taxon>
        <taxon>Raphanus</taxon>
    </lineage>
</organism>
<dbReference type="RefSeq" id="XP_056867368.1">
    <property type="nucleotide sequence ID" value="XM_057011388.1"/>
</dbReference>
<dbReference type="KEGG" id="rsz:108856269"/>
<sequence>MPMLDSMIKTEIHSDYMHDTMNKYVYIYFEFERRVYGVLLKASVDDITLSMVEDKIYKKLALDESTEKLELSYVPMVVGCEERLTLGDDEDLYVYLMHMDKRNRRCLLFLETTSISEQPDQLSRVSGLKSIRYELPRVAAK</sequence>
<evidence type="ECO:0000313" key="3">
    <source>
        <dbReference type="RefSeq" id="XP_018485539.1"/>
    </source>
</evidence>
<evidence type="ECO:0000259" key="1">
    <source>
        <dbReference type="Pfam" id="PF10532"/>
    </source>
</evidence>
<dbReference type="InterPro" id="IPR018290">
    <property type="entry name" value="MULE_transposase_N"/>
</dbReference>
<keyword evidence="2" id="KW-1185">Reference proteome</keyword>
<dbReference type="RefSeq" id="XP_018485539.1">
    <property type="nucleotide sequence ID" value="XM_018630037.2"/>
</dbReference>
<dbReference type="AlphaFoldDB" id="A0A6J0NLM2"/>
<feature type="domain" description="MULE transposase N-terminal all-beta" evidence="1">
    <location>
        <begin position="58"/>
        <end position="127"/>
    </location>
</feature>
<proteinExistence type="predicted"/>